<keyword evidence="1" id="KW-0805">Transcription regulation</keyword>
<feature type="domain" description="HTH myb-type" evidence="7">
    <location>
        <begin position="13"/>
        <end position="61"/>
    </location>
</feature>
<organism evidence="8 9">
    <name type="scientific">Dendryphion nanum</name>
    <dbReference type="NCBI Taxonomy" id="256645"/>
    <lineage>
        <taxon>Eukaryota</taxon>
        <taxon>Fungi</taxon>
        <taxon>Dikarya</taxon>
        <taxon>Ascomycota</taxon>
        <taxon>Pezizomycotina</taxon>
        <taxon>Dothideomycetes</taxon>
        <taxon>Pleosporomycetidae</taxon>
        <taxon>Pleosporales</taxon>
        <taxon>Torulaceae</taxon>
        <taxon>Dendryphion</taxon>
    </lineage>
</organism>
<feature type="compositionally biased region" description="Low complexity" evidence="5">
    <location>
        <begin position="179"/>
        <end position="188"/>
    </location>
</feature>
<accession>A0A9P9DYQ9</accession>
<keyword evidence="3" id="KW-0804">Transcription</keyword>
<protein>
    <submittedName>
        <fullName evidence="8">Uncharacterized protein</fullName>
    </submittedName>
</protein>
<feature type="domain" description="HTH myb-type" evidence="7">
    <location>
        <begin position="120"/>
        <end position="170"/>
    </location>
</feature>
<dbReference type="PROSITE" id="PS50090">
    <property type="entry name" value="MYB_LIKE"/>
    <property type="match status" value="3"/>
</dbReference>
<dbReference type="GO" id="GO:0042795">
    <property type="term" value="P:snRNA transcription by RNA polymerase II"/>
    <property type="evidence" value="ECO:0007669"/>
    <property type="project" value="TreeGrafter"/>
</dbReference>
<dbReference type="InterPro" id="IPR051575">
    <property type="entry name" value="Myb-like_DNA-bd"/>
</dbReference>
<evidence type="ECO:0000256" key="2">
    <source>
        <dbReference type="ARBA" id="ARBA00023125"/>
    </source>
</evidence>
<evidence type="ECO:0000313" key="8">
    <source>
        <dbReference type="EMBL" id="KAH7128230.1"/>
    </source>
</evidence>
<dbReference type="OrthoDB" id="2143914at2759"/>
<dbReference type="Gene3D" id="1.10.10.60">
    <property type="entry name" value="Homeodomain-like"/>
    <property type="match status" value="3"/>
</dbReference>
<dbReference type="Pfam" id="PF00249">
    <property type="entry name" value="Myb_DNA-binding"/>
    <property type="match status" value="1"/>
</dbReference>
<dbReference type="GO" id="GO:0019185">
    <property type="term" value="C:snRNA-activating protein complex"/>
    <property type="evidence" value="ECO:0007669"/>
    <property type="project" value="TreeGrafter"/>
</dbReference>
<dbReference type="PANTHER" id="PTHR46621:SF1">
    <property type="entry name" value="SNRNA-ACTIVATING PROTEIN COMPLEX SUBUNIT 4"/>
    <property type="match status" value="1"/>
</dbReference>
<name>A0A9P9DYQ9_9PLEO</name>
<dbReference type="PANTHER" id="PTHR46621">
    <property type="entry name" value="SNRNA-ACTIVATING PROTEIN COMPLEX SUBUNIT 4"/>
    <property type="match status" value="1"/>
</dbReference>
<evidence type="ECO:0000259" key="7">
    <source>
        <dbReference type="PROSITE" id="PS51294"/>
    </source>
</evidence>
<dbReference type="GO" id="GO:0000978">
    <property type="term" value="F:RNA polymerase II cis-regulatory region sequence-specific DNA binding"/>
    <property type="evidence" value="ECO:0007669"/>
    <property type="project" value="TreeGrafter"/>
</dbReference>
<sequence length="363" mass="40299">MLSATRSTARQPRKWTPVEDQKLREEVEIQRSSEGEAKDWCKVAQSLPGRTNKDCRKRWMNSVAGGLKKGQWSKSEDALLSKGVHRYGQKWTLVAEVVGSRSADQCSKRWCQSLDPDLDRSEWRDSEDHILLEAVGKLGRHWKDVQHYHFPGRSKNSIKNRYTVLLRRYGNPVPHRPSRSGSGSSSPGKSNAAYSNAEDESYGIGYDAVPSPSPVSTPGTRGSWPIEDDSFSAWPTTPGISIAPTAAPSTTAYPQIKPDQSNWNWVTQPTTPTLHISSAPQNSYVPYPHTATSPYSSNGLQHMFGHPAQYSSNQSHDRLMLSSPQIIAPTSSPRAPTILPLHDPNSSHRYLMYGAQGDPAYGY</sequence>
<proteinExistence type="predicted"/>
<keyword evidence="4" id="KW-0539">Nucleus</keyword>
<evidence type="ECO:0000256" key="4">
    <source>
        <dbReference type="ARBA" id="ARBA00023242"/>
    </source>
</evidence>
<keyword evidence="9" id="KW-1185">Reference proteome</keyword>
<feature type="domain" description="Myb-like" evidence="6">
    <location>
        <begin position="115"/>
        <end position="166"/>
    </location>
</feature>
<dbReference type="CDD" id="cd00167">
    <property type="entry name" value="SANT"/>
    <property type="match status" value="3"/>
</dbReference>
<dbReference type="AlphaFoldDB" id="A0A9P9DYQ9"/>
<dbReference type="SUPFAM" id="SSF46689">
    <property type="entry name" value="Homeodomain-like"/>
    <property type="match status" value="2"/>
</dbReference>
<feature type="domain" description="Myb-like" evidence="6">
    <location>
        <begin position="7"/>
        <end position="63"/>
    </location>
</feature>
<evidence type="ECO:0000313" key="9">
    <source>
        <dbReference type="Proteomes" id="UP000700596"/>
    </source>
</evidence>
<dbReference type="InterPro" id="IPR001005">
    <property type="entry name" value="SANT/Myb"/>
</dbReference>
<comment type="caution">
    <text evidence="8">The sequence shown here is derived from an EMBL/GenBank/DDBJ whole genome shotgun (WGS) entry which is preliminary data.</text>
</comment>
<dbReference type="PROSITE" id="PS51294">
    <property type="entry name" value="HTH_MYB"/>
    <property type="match status" value="3"/>
</dbReference>
<dbReference type="EMBL" id="JAGMWT010000005">
    <property type="protein sequence ID" value="KAH7128230.1"/>
    <property type="molecule type" value="Genomic_DNA"/>
</dbReference>
<reference evidence="8" key="1">
    <citation type="journal article" date="2021" name="Nat. Commun.">
        <title>Genetic determinants of endophytism in the Arabidopsis root mycobiome.</title>
        <authorList>
            <person name="Mesny F."/>
            <person name="Miyauchi S."/>
            <person name="Thiergart T."/>
            <person name="Pickel B."/>
            <person name="Atanasova L."/>
            <person name="Karlsson M."/>
            <person name="Huettel B."/>
            <person name="Barry K.W."/>
            <person name="Haridas S."/>
            <person name="Chen C."/>
            <person name="Bauer D."/>
            <person name="Andreopoulos W."/>
            <person name="Pangilinan J."/>
            <person name="LaButti K."/>
            <person name="Riley R."/>
            <person name="Lipzen A."/>
            <person name="Clum A."/>
            <person name="Drula E."/>
            <person name="Henrissat B."/>
            <person name="Kohler A."/>
            <person name="Grigoriev I.V."/>
            <person name="Martin F.M."/>
            <person name="Hacquard S."/>
        </authorList>
    </citation>
    <scope>NUCLEOTIDE SEQUENCE</scope>
    <source>
        <strain evidence="8">MPI-CAGE-CH-0243</strain>
    </source>
</reference>
<feature type="domain" description="Myb-like" evidence="6">
    <location>
        <begin position="64"/>
        <end position="114"/>
    </location>
</feature>
<keyword evidence="2" id="KW-0238">DNA-binding</keyword>
<dbReference type="Proteomes" id="UP000700596">
    <property type="component" value="Unassembled WGS sequence"/>
</dbReference>
<dbReference type="InterPro" id="IPR017930">
    <property type="entry name" value="Myb_dom"/>
</dbReference>
<dbReference type="GO" id="GO:0042796">
    <property type="term" value="P:snRNA transcription by RNA polymerase III"/>
    <property type="evidence" value="ECO:0007669"/>
    <property type="project" value="TreeGrafter"/>
</dbReference>
<dbReference type="InterPro" id="IPR009057">
    <property type="entry name" value="Homeodomain-like_sf"/>
</dbReference>
<evidence type="ECO:0000259" key="6">
    <source>
        <dbReference type="PROSITE" id="PS50090"/>
    </source>
</evidence>
<feature type="compositionally biased region" description="Low complexity" evidence="5">
    <location>
        <begin position="214"/>
        <end position="223"/>
    </location>
</feature>
<dbReference type="GO" id="GO:0001006">
    <property type="term" value="F:RNA polymerase III type 3 promoter sequence-specific DNA binding"/>
    <property type="evidence" value="ECO:0007669"/>
    <property type="project" value="TreeGrafter"/>
</dbReference>
<dbReference type="Pfam" id="PF13921">
    <property type="entry name" value="Myb_DNA-bind_6"/>
    <property type="match status" value="1"/>
</dbReference>
<gene>
    <name evidence="8" type="ORF">B0J11DRAFT_265058</name>
</gene>
<evidence type="ECO:0000256" key="1">
    <source>
        <dbReference type="ARBA" id="ARBA00023015"/>
    </source>
</evidence>
<dbReference type="SMART" id="SM00717">
    <property type="entry name" value="SANT"/>
    <property type="match status" value="3"/>
</dbReference>
<feature type="region of interest" description="Disordered" evidence="5">
    <location>
        <begin position="1"/>
        <end position="20"/>
    </location>
</feature>
<feature type="compositionally biased region" description="Polar residues" evidence="5">
    <location>
        <begin position="1"/>
        <end position="10"/>
    </location>
</feature>
<evidence type="ECO:0000256" key="5">
    <source>
        <dbReference type="SAM" id="MobiDB-lite"/>
    </source>
</evidence>
<feature type="region of interest" description="Disordered" evidence="5">
    <location>
        <begin position="170"/>
        <end position="230"/>
    </location>
</feature>
<feature type="domain" description="HTH myb-type" evidence="7">
    <location>
        <begin position="67"/>
        <end position="118"/>
    </location>
</feature>
<evidence type="ECO:0000256" key="3">
    <source>
        <dbReference type="ARBA" id="ARBA00023163"/>
    </source>
</evidence>